<evidence type="ECO:0000256" key="2">
    <source>
        <dbReference type="ARBA" id="ARBA00023125"/>
    </source>
</evidence>
<dbReference type="PROSITE" id="PS50987">
    <property type="entry name" value="HTH_ARSR_2"/>
    <property type="match status" value="1"/>
</dbReference>
<dbReference type="SUPFAM" id="SSF46785">
    <property type="entry name" value="Winged helix' DNA-binding domain"/>
    <property type="match status" value="1"/>
</dbReference>
<dbReference type="InterPro" id="IPR036388">
    <property type="entry name" value="WH-like_DNA-bd_sf"/>
</dbReference>
<dbReference type="InterPro" id="IPR018334">
    <property type="entry name" value="ArsR_HTH"/>
</dbReference>
<dbReference type="EMBL" id="CP051128">
    <property type="protein sequence ID" value="QIZ08038.1"/>
    <property type="molecule type" value="Genomic_DNA"/>
</dbReference>
<dbReference type="PANTHER" id="PTHR33154">
    <property type="entry name" value="TRANSCRIPTIONAL REGULATOR, ARSR FAMILY"/>
    <property type="match status" value="1"/>
</dbReference>
<proteinExistence type="predicted"/>
<dbReference type="Pfam" id="PF01022">
    <property type="entry name" value="HTH_5"/>
    <property type="match status" value="1"/>
</dbReference>
<dbReference type="PROSITE" id="PS00846">
    <property type="entry name" value="HTH_ARSR_1"/>
    <property type="match status" value="1"/>
</dbReference>
<evidence type="ECO:0000259" key="4">
    <source>
        <dbReference type="PROSITE" id="PS50987"/>
    </source>
</evidence>
<accession>A0A6H1P3E0</accession>
<dbReference type="InterPro" id="IPR001845">
    <property type="entry name" value="HTH_ArsR_DNA-bd_dom"/>
</dbReference>
<keyword evidence="2" id="KW-0238">DNA-binding</keyword>
<dbReference type="PANTHER" id="PTHR33154:SF18">
    <property type="entry name" value="ARSENICAL RESISTANCE OPERON REPRESSOR"/>
    <property type="match status" value="1"/>
</dbReference>
<name>A0A6H1P3E0_PRIMG</name>
<dbReference type="Gene3D" id="1.10.10.10">
    <property type="entry name" value="Winged helix-like DNA-binding domain superfamily/Winged helix DNA-binding domain"/>
    <property type="match status" value="1"/>
</dbReference>
<dbReference type="GO" id="GO:0003700">
    <property type="term" value="F:DNA-binding transcription factor activity"/>
    <property type="evidence" value="ECO:0007669"/>
    <property type="project" value="InterPro"/>
</dbReference>
<dbReference type="Proteomes" id="UP000501868">
    <property type="component" value="Chromosome"/>
</dbReference>
<evidence type="ECO:0000256" key="1">
    <source>
        <dbReference type="ARBA" id="ARBA00023015"/>
    </source>
</evidence>
<dbReference type="GO" id="GO:0003677">
    <property type="term" value="F:DNA binding"/>
    <property type="evidence" value="ECO:0007669"/>
    <property type="project" value="UniProtKB-KW"/>
</dbReference>
<keyword evidence="1" id="KW-0805">Transcription regulation</keyword>
<dbReference type="SMART" id="SM00418">
    <property type="entry name" value="HTH_ARSR"/>
    <property type="match status" value="1"/>
</dbReference>
<gene>
    <name evidence="5" type="ORF">HFZ78_15950</name>
</gene>
<evidence type="ECO:0000256" key="3">
    <source>
        <dbReference type="ARBA" id="ARBA00023163"/>
    </source>
</evidence>
<reference evidence="5 6" key="2">
    <citation type="submission" date="2020-04" db="EMBL/GenBank/DDBJ databases">
        <authorList>
            <person name="Fomenkov A."/>
            <person name="Anton B.P."/>
            <person name="Roberts R.J."/>
        </authorList>
    </citation>
    <scope>NUCLEOTIDE SEQUENCE [LARGE SCALE GENOMIC DNA]</scope>
    <source>
        <strain evidence="5 6">S2</strain>
    </source>
</reference>
<protein>
    <submittedName>
        <fullName evidence="5">Winged helix-turn-helix transcriptional regulator</fullName>
    </submittedName>
</protein>
<sequence>MEQEIQLQDISLEKVFEKYELKFKAIADKKRLQIMNILTNGSMCVCDLAPIVDMTQSKLSYHLKILLDANIISKETRGTWSYYQLNQDELNHLLSHELCCLFKPASR</sequence>
<dbReference type="AlphaFoldDB" id="A0A6H1P3E0"/>
<dbReference type="InterPro" id="IPR036390">
    <property type="entry name" value="WH_DNA-bd_sf"/>
</dbReference>
<organism evidence="5 6">
    <name type="scientific">Priestia megaterium</name>
    <name type="common">Bacillus megaterium</name>
    <dbReference type="NCBI Taxonomy" id="1404"/>
    <lineage>
        <taxon>Bacteria</taxon>
        <taxon>Bacillati</taxon>
        <taxon>Bacillota</taxon>
        <taxon>Bacilli</taxon>
        <taxon>Bacillales</taxon>
        <taxon>Bacillaceae</taxon>
        <taxon>Priestia</taxon>
    </lineage>
</organism>
<dbReference type="CDD" id="cd00090">
    <property type="entry name" value="HTH_ARSR"/>
    <property type="match status" value="1"/>
</dbReference>
<dbReference type="InterPro" id="IPR051081">
    <property type="entry name" value="HTH_MetalResp_TranReg"/>
</dbReference>
<reference evidence="5 6" key="1">
    <citation type="submission" date="2020-04" db="EMBL/GenBank/DDBJ databases">
        <title>Genome-Wide Identification of 5-Methylcytosine Sites in Bacterial Genomes By High-Throughput Sequencing of MspJI Restriction Fragments.</title>
        <authorList>
            <person name="Wu V."/>
        </authorList>
    </citation>
    <scope>NUCLEOTIDE SEQUENCE [LARGE SCALE GENOMIC DNA]</scope>
    <source>
        <strain evidence="5 6">S2</strain>
    </source>
</reference>
<keyword evidence="3" id="KW-0804">Transcription</keyword>
<dbReference type="NCBIfam" id="NF033788">
    <property type="entry name" value="HTH_metalloreg"/>
    <property type="match status" value="1"/>
</dbReference>
<dbReference type="InterPro" id="IPR011991">
    <property type="entry name" value="ArsR-like_HTH"/>
</dbReference>
<feature type="domain" description="HTH arsR-type" evidence="4">
    <location>
        <begin position="12"/>
        <end position="105"/>
    </location>
</feature>
<evidence type="ECO:0000313" key="6">
    <source>
        <dbReference type="Proteomes" id="UP000501868"/>
    </source>
</evidence>
<evidence type="ECO:0000313" key="5">
    <source>
        <dbReference type="EMBL" id="QIZ08038.1"/>
    </source>
</evidence>
<dbReference type="PRINTS" id="PR00778">
    <property type="entry name" value="HTHARSR"/>
</dbReference>